<sequence>MSEPEKSVKIAVVGDVHEQWEAADGEALQRLGVDLVLFVGDFGNESVDLVHRIAALDIPKAVTLGNHDAWWTATPWGRAKCPPELRNTDRVQAQLDLLGSSHVGFGKLDFPQFGLTVVGSRPFSWGGSEWKYGDFYQERYGVSSFAESTTRIVAAVESAATDVVIFLGHNGPKGLGDLPSDPCGKDWKPVGGDFGDPDFSEAIAQTRELGKTIPLVAFGHMHHHLRYTKEYLRKSLHVGESGTLYLNAARVPRIVDTSLGDRHRNFSIVTLKGSTVETASLVWLNRSFQTISVEILYHRPAQPLAQFA</sequence>
<dbReference type="InterPro" id="IPR027629">
    <property type="entry name" value="DevT-like"/>
</dbReference>
<dbReference type="NCBIfam" id="TIGR04168">
    <property type="entry name" value="TIGR04168 family protein"/>
    <property type="match status" value="1"/>
</dbReference>
<protein>
    <submittedName>
        <fullName evidence="2">TIGR04168 family protein</fullName>
    </submittedName>
</protein>
<evidence type="ECO:0000259" key="1">
    <source>
        <dbReference type="Pfam" id="PF00149"/>
    </source>
</evidence>
<dbReference type="CDD" id="cd07397">
    <property type="entry name" value="MPP_NostocDevT-like"/>
    <property type="match status" value="1"/>
</dbReference>
<comment type="caution">
    <text evidence="2">The sequence shown here is derived from an EMBL/GenBank/DDBJ whole genome shotgun (WGS) entry which is preliminary data.</text>
</comment>
<gene>
    <name evidence="2" type="ORF">ENR15_20585</name>
</gene>
<feature type="domain" description="Calcineurin-like phosphoesterase" evidence="1">
    <location>
        <begin position="9"/>
        <end position="223"/>
    </location>
</feature>
<dbReference type="SUPFAM" id="SSF56300">
    <property type="entry name" value="Metallo-dependent phosphatases"/>
    <property type="match status" value="1"/>
</dbReference>
<dbReference type="GO" id="GO:0016787">
    <property type="term" value="F:hydrolase activity"/>
    <property type="evidence" value="ECO:0007669"/>
    <property type="project" value="InterPro"/>
</dbReference>
<dbReference type="PANTHER" id="PTHR35769">
    <property type="entry name" value="CALCINEURIN-LIKE METALLO-PHOSPHOESTERASE SUPERFAMILY PROTEIN"/>
    <property type="match status" value="1"/>
</dbReference>
<reference evidence="2" key="1">
    <citation type="journal article" date="2020" name="mSystems">
        <title>Genome- and Community-Level Interaction Insights into Carbon Utilization and Element Cycling Functions of Hydrothermarchaeota in Hydrothermal Sediment.</title>
        <authorList>
            <person name="Zhou Z."/>
            <person name="Liu Y."/>
            <person name="Xu W."/>
            <person name="Pan J."/>
            <person name="Luo Z.H."/>
            <person name="Li M."/>
        </authorList>
    </citation>
    <scope>NUCLEOTIDE SEQUENCE [LARGE SCALE GENOMIC DNA]</scope>
    <source>
        <strain evidence="2">SpSt-374</strain>
    </source>
</reference>
<dbReference type="EMBL" id="DSPX01000203">
    <property type="protein sequence ID" value="HGG02971.1"/>
    <property type="molecule type" value="Genomic_DNA"/>
</dbReference>
<dbReference type="AlphaFoldDB" id="A0A7C3VSU6"/>
<dbReference type="Gene3D" id="3.60.21.10">
    <property type="match status" value="1"/>
</dbReference>
<dbReference type="PANTHER" id="PTHR35769:SF2">
    <property type="entry name" value="CALCINEURIN-LIKE METALLO-PHOSPHOESTERASE SUPERFAMILY PROTEIN"/>
    <property type="match status" value="1"/>
</dbReference>
<dbReference type="InterPro" id="IPR004843">
    <property type="entry name" value="Calcineurin-like_PHP"/>
</dbReference>
<organism evidence="2">
    <name type="scientific">Planktothricoides sp. SpSt-374</name>
    <dbReference type="NCBI Taxonomy" id="2282167"/>
    <lineage>
        <taxon>Bacteria</taxon>
        <taxon>Bacillati</taxon>
        <taxon>Cyanobacteriota</taxon>
        <taxon>Cyanophyceae</taxon>
        <taxon>Oscillatoriophycideae</taxon>
        <taxon>Oscillatoriales</taxon>
        <taxon>Oscillatoriaceae</taxon>
        <taxon>Planktothricoides</taxon>
    </lineage>
</organism>
<dbReference type="Pfam" id="PF00149">
    <property type="entry name" value="Metallophos"/>
    <property type="match status" value="1"/>
</dbReference>
<name>A0A7C3VSU6_9CYAN</name>
<dbReference type="InterPro" id="IPR029052">
    <property type="entry name" value="Metallo-depent_PP-like"/>
</dbReference>
<evidence type="ECO:0000313" key="2">
    <source>
        <dbReference type="EMBL" id="HGG02971.1"/>
    </source>
</evidence>
<accession>A0A7C3VSU6</accession>
<proteinExistence type="predicted"/>